<dbReference type="RefSeq" id="WP_254756126.1">
    <property type="nucleotide sequence ID" value="NZ_JANCLT010000001.1"/>
</dbReference>
<comment type="caution">
    <text evidence="1">The sequence shown here is derived from an EMBL/GenBank/DDBJ whole genome shotgun (WGS) entry which is preliminary data.</text>
</comment>
<organism evidence="1 2">
    <name type="scientific">Ectobacillus ponti</name>
    <dbReference type="NCBI Taxonomy" id="2961894"/>
    <lineage>
        <taxon>Bacteria</taxon>
        <taxon>Bacillati</taxon>
        <taxon>Bacillota</taxon>
        <taxon>Bacilli</taxon>
        <taxon>Bacillales</taxon>
        <taxon>Bacillaceae</taxon>
        <taxon>Ectobacillus</taxon>
    </lineage>
</organism>
<proteinExistence type="predicted"/>
<reference evidence="1" key="1">
    <citation type="submission" date="2022-07" db="EMBL/GenBank/DDBJ databases">
        <authorList>
            <person name="Li W.-J."/>
            <person name="Deng Q.-Q."/>
        </authorList>
    </citation>
    <scope>NUCLEOTIDE SEQUENCE</scope>
    <source>
        <strain evidence="1">SYSU M60031</strain>
    </source>
</reference>
<gene>
    <name evidence="1" type="ORF">NK662_00100</name>
</gene>
<accession>A0AA41X0Y1</accession>
<dbReference type="InterPro" id="IPR025914">
    <property type="entry name" value="SpoVAE"/>
</dbReference>
<evidence type="ECO:0000313" key="2">
    <source>
        <dbReference type="Proteomes" id="UP001156102"/>
    </source>
</evidence>
<dbReference type="EMBL" id="JANCLT010000001">
    <property type="protein sequence ID" value="MCP8966936.1"/>
    <property type="molecule type" value="Genomic_DNA"/>
</dbReference>
<name>A0AA41X0Y1_9BACI</name>
<keyword evidence="2" id="KW-1185">Reference proteome</keyword>
<dbReference type="Proteomes" id="UP001156102">
    <property type="component" value="Unassembled WGS sequence"/>
</dbReference>
<evidence type="ECO:0000313" key="1">
    <source>
        <dbReference type="EMBL" id="MCP8966936.1"/>
    </source>
</evidence>
<dbReference type="AlphaFoldDB" id="A0AA41X0Y1"/>
<protein>
    <submittedName>
        <fullName evidence="1">Stage V sporulation protein AE</fullName>
    </submittedName>
</protein>
<dbReference type="Pfam" id="PF14097">
    <property type="entry name" value="SpoVAE"/>
    <property type="match status" value="1"/>
</dbReference>
<sequence length="196" mass="21477">MKRRVILVTDGDEYAQRTVEYMAKEFGGRCISASQSNPTVLSGITLVDLILQTPYDPVFVMFDDSGFIGEGPGETAMKYVAGHPQIEVLGVLAVASNTHRNEWARVDVSIDRAGRLTEYGVDKDGLADVEIGRINGDTVYCLDELDVPVIVGIGDIGKMYGNDDVKKGSPITRKAVELILERSGYYDSRPEGNRSR</sequence>